<dbReference type="PANTHER" id="PTHR43767:SF8">
    <property type="entry name" value="LONG-CHAIN-FATTY-ACID--COA LIGASE"/>
    <property type="match status" value="1"/>
</dbReference>
<dbReference type="Gene3D" id="3.30.300.30">
    <property type="match status" value="1"/>
</dbReference>
<dbReference type="InterPro" id="IPR020845">
    <property type="entry name" value="AMP-binding_CS"/>
</dbReference>
<evidence type="ECO:0000313" key="11">
    <source>
        <dbReference type="Proteomes" id="UP000286997"/>
    </source>
</evidence>
<dbReference type="PROSITE" id="PS00455">
    <property type="entry name" value="AMP_BINDING"/>
    <property type="match status" value="1"/>
</dbReference>
<dbReference type="Proteomes" id="UP000286997">
    <property type="component" value="Unassembled WGS sequence"/>
</dbReference>
<organism evidence="10 11">
    <name type="scientific">Methylobacterium oryzihabitans</name>
    <dbReference type="NCBI Taxonomy" id="2499852"/>
    <lineage>
        <taxon>Bacteria</taxon>
        <taxon>Pseudomonadati</taxon>
        <taxon>Pseudomonadota</taxon>
        <taxon>Alphaproteobacteria</taxon>
        <taxon>Hyphomicrobiales</taxon>
        <taxon>Methylobacteriaceae</taxon>
        <taxon>Methylobacterium</taxon>
    </lineage>
</organism>
<evidence type="ECO:0000256" key="1">
    <source>
        <dbReference type="ARBA" id="ARBA00004170"/>
    </source>
</evidence>
<evidence type="ECO:0000313" key="10">
    <source>
        <dbReference type="EMBL" id="RVU16868.1"/>
    </source>
</evidence>
<feature type="domain" description="AMP-dependent synthetase/ligase" evidence="8">
    <location>
        <begin position="134"/>
        <end position="289"/>
    </location>
</feature>
<evidence type="ECO:0000259" key="8">
    <source>
        <dbReference type="Pfam" id="PF00501"/>
    </source>
</evidence>
<dbReference type="CDD" id="cd04433">
    <property type="entry name" value="AFD_class_I"/>
    <property type="match status" value="1"/>
</dbReference>
<dbReference type="GO" id="GO:0016020">
    <property type="term" value="C:membrane"/>
    <property type="evidence" value="ECO:0007669"/>
    <property type="project" value="UniProtKB-SubCell"/>
</dbReference>
<evidence type="ECO:0000256" key="2">
    <source>
        <dbReference type="ARBA" id="ARBA00005005"/>
    </source>
</evidence>
<dbReference type="PANTHER" id="PTHR43767">
    <property type="entry name" value="LONG-CHAIN-FATTY-ACID--COA LIGASE"/>
    <property type="match status" value="1"/>
</dbReference>
<dbReference type="EMBL" id="SACP01000014">
    <property type="protein sequence ID" value="RVU16868.1"/>
    <property type="molecule type" value="Genomic_DNA"/>
</dbReference>
<comment type="subcellular location">
    <subcellularLocation>
        <location evidence="1">Membrane</location>
        <topology evidence="1">Peripheral membrane protein</topology>
    </subcellularLocation>
</comment>
<evidence type="ECO:0000256" key="3">
    <source>
        <dbReference type="ARBA" id="ARBA00022598"/>
    </source>
</evidence>
<accession>A0A437P407</accession>
<dbReference type="SUPFAM" id="SSF56801">
    <property type="entry name" value="Acetyl-CoA synthetase-like"/>
    <property type="match status" value="1"/>
</dbReference>
<dbReference type="AlphaFoldDB" id="A0A437P407"/>
<keyword evidence="3 10" id="KW-0436">Ligase</keyword>
<dbReference type="RefSeq" id="WP_127730674.1">
    <property type="nucleotide sequence ID" value="NZ_SACP01000014.1"/>
</dbReference>
<gene>
    <name evidence="10" type="ORF">EOE48_15515</name>
</gene>
<keyword evidence="11" id="KW-1185">Reference proteome</keyword>
<dbReference type="InterPro" id="IPR000873">
    <property type="entry name" value="AMP-dep_synth/lig_dom"/>
</dbReference>
<dbReference type="GO" id="GO:0004467">
    <property type="term" value="F:long-chain fatty acid-CoA ligase activity"/>
    <property type="evidence" value="ECO:0007669"/>
    <property type="project" value="UniProtKB-EC"/>
</dbReference>
<dbReference type="Gene3D" id="3.40.50.12780">
    <property type="entry name" value="N-terminal domain of ligase-like"/>
    <property type="match status" value="1"/>
</dbReference>
<keyword evidence="4" id="KW-0472">Membrane</keyword>
<dbReference type="Pfam" id="PF00501">
    <property type="entry name" value="AMP-binding"/>
    <property type="match status" value="1"/>
</dbReference>
<comment type="pathway">
    <text evidence="2">Lipid metabolism; fatty acid beta-oxidation.</text>
</comment>
<dbReference type="InterPro" id="IPR050237">
    <property type="entry name" value="ATP-dep_AMP-bd_enzyme"/>
</dbReference>
<dbReference type="InterPro" id="IPR045851">
    <property type="entry name" value="AMP-bd_C_sf"/>
</dbReference>
<dbReference type="Pfam" id="PF13193">
    <property type="entry name" value="AMP-binding_C"/>
    <property type="match status" value="1"/>
</dbReference>
<dbReference type="InterPro" id="IPR025110">
    <property type="entry name" value="AMP-bd_C"/>
</dbReference>
<evidence type="ECO:0000256" key="7">
    <source>
        <dbReference type="ARBA" id="ARBA00042773"/>
    </source>
</evidence>
<reference evidence="10 11" key="1">
    <citation type="submission" date="2019-01" db="EMBL/GenBank/DDBJ databases">
        <authorList>
            <person name="Chen W.-M."/>
        </authorList>
    </citation>
    <scope>NUCLEOTIDE SEQUENCE [LARGE SCALE GENOMIC DNA]</scope>
    <source>
        <strain evidence="10 11">TER-1</strain>
    </source>
</reference>
<feature type="domain" description="AMP-binding enzyme C-terminal" evidence="9">
    <location>
        <begin position="376"/>
        <end position="454"/>
    </location>
</feature>
<sequence>MKRPEPACLSAALAAAAAAGRPLGRLAGPDDAVGFADLLRASSLGGADLTGRSVLIATRAQFAAAVALIELDGRARRIVLCPPDLDPAHLPAIAGQAGIDAVVTDGDPAAFPALGVSDVLRCGPLGPAAPVAPSRGTEWVLLTSGTTGAPKMVAHRLSGLTGAIRPAAPDAPAPVWSTFYDIRRYGGLQILLRAVLAGGTLVLSDKDEPVSGFLARLGRHGATHVSGTPSHWRRALMSPAEAAFDPGYVRLSGEIADQAVLDALGDAFPRASVGHAYASTEAGVGFEVTDGQEGFPARFLAEAPGGVELRVVEGSLRIRSPRTATTYVGEGSPVLADADGFVDTGDMVALRGGRYHFVGRRGGIINVGGLKVHPEEVEAVINRHPRVRMSLVEGRRNPITGALVTATVVLEPGEAPPAAVKAEILAACRAALAPHKVPAILSFAEALAVTQAGKLARPGASRHA</sequence>
<protein>
    <recommendedName>
        <fullName evidence="6">Long-chain-fatty-acid--CoA ligase</fullName>
        <ecNumber evidence="5">6.2.1.3</ecNumber>
    </recommendedName>
    <alternativeName>
        <fullName evidence="7">Long-chain acyl-CoA synthetase</fullName>
    </alternativeName>
</protein>
<dbReference type="InterPro" id="IPR042099">
    <property type="entry name" value="ANL_N_sf"/>
</dbReference>
<proteinExistence type="predicted"/>
<evidence type="ECO:0000259" key="9">
    <source>
        <dbReference type="Pfam" id="PF13193"/>
    </source>
</evidence>
<evidence type="ECO:0000256" key="6">
    <source>
        <dbReference type="ARBA" id="ARBA00039545"/>
    </source>
</evidence>
<name>A0A437P407_9HYPH</name>
<dbReference type="EC" id="6.2.1.3" evidence="5"/>
<comment type="caution">
    <text evidence="10">The sequence shown here is derived from an EMBL/GenBank/DDBJ whole genome shotgun (WGS) entry which is preliminary data.</text>
</comment>
<dbReference type="OrthoDB" id="7055148at2"/>
<evidence type="ECO:0000256" key="4">
    <source>
        <dbReference type="ARBA" id="ARBA00023136"/>
    </source>
</evidence>
<evidence type="ECO:0000256" key="5">
    <source>
        <dbReference type="ARBA" id="ARBA00026121"/>
    </source>
</evidence>